<keyword evidence="4" id="KW-0255">Endonuclease</keyword>
<dbReference type="AlphaFoldDB" id="A0A147ET76"/>
<keyword evidence="5" id="KW-0378">Hydrolase</keyword>
<keyword evidence="2" id="KW-1277">Toxin-antitoxin system</keyword>
<sequence>MSQRKLAWTAEGWDDYLYWQTQDRRTLRRINQLIADTLRDDPFEGIGKPEALKHALAGAWSRRIDEANRLVYIASDTHITILQARYHY</sequence>
<evidence type="ECO:0000256" key="5">
    <source>
        <dbReference type="ARBA" id="ARBA00022801"/>
    </source>
</evidence>
<dbReference type="Pfam" id="PF06769">
    <property type="entry name" value="YoeB_toxin"/>
    <property type="match status" value="1"/>
</dbReference>
<proteinExistence type="inferred from homology"/>
<evidence type="ECO:0000256" key="7">
    <source>
        <dbReference type="ARBA" id="ARBA00050056"/>
    </source>
</evidence>
<dbReference type="PANTHER" id="PTHR38039:SF1">
    <property type="entry name" value="TOXIN YOEB"/>
    <property type="match status" value="1"/>
</dbReference>
<evidence type="ECO:0000256" key="4">
    <source>
        <dbReference type="ARBA" id="ARBA00022759"/>
    </source>
</evidence>
<dbReference type="GO" id="GO:0045892">
    <property type="term" value="P:negative regulation of DNA-templated transcription"/>
    <property type="evidence" value="ECO:0007669"/>
    <property type="project" value="TreeGrafter"/>
</dbReference>
<evidence type="ECO:0000256" key="1">
    <source>
        <dbReference type="ARBA" id="ARBA00008172"/>
    </source>
</evidence>
<dbReference type="RefSeq" id="WP_058625038.1">
    <property type="nucleotide sequence ID" value="NZ_LDRT01000138.1"/>
</dbReference>
<dbReference type="Proteomes" id="UP000075025">
    <property type="component" value="Unassembled WGS sequence"/>
</dbReference>
<accession>A0A147ET76</accession>
<dbReference type="SUPFAM" id="SSF143011">
    <property type="entry name" value="RelE-like"/>
    <property type="match status" value="1"/>
</dbReference>
<evidence type="ECO:0000256" key="6">
    <source>
        <dbReference type="ARBA" id="ARBA00030388"/>
    </source>
</evidence>
<dbReference type="InterPro" id="IPR009614">
    <property type="entry name" value="YoeB_toxin"/>
</dbReference>
<dbReference type="Gene3D" id="3.30.2310.20">
    <property type="entry name" value="RelE-like"/>
    <property type="match status" value="1"/>
</dbReference>
<reference evidence="8 9" key="1">
    <citation type="journal article" date="2016" name="Front. Microbiol.">
        <title>Genomic Resource of Rice Seed Associated Bacteria.</title>
        <authorList>
            <person name="Midha S."/>
            <person name="Bansal K."/>
            <person name="Sharma S."/>
            <person name="Kumar N."/>
            <person name="Patil P.P."/>
            <person name="Chaudhry V."/>
            <person name="Patil P.B."/>
        </authorList>
    </citation>
    <scope>NUCLEOTIDE SEQUENCE [LARGE SCALE GENOMIC DNA]</scope>
    <source>
        <strain evidence="8 9">NS220</strain>
    </source>
</reference>
<comment type="caution">
    <text evidence="8">The sequence shown here is derived from an EMBL/GenBank/DDBJ whole genome shotgun (WGS) entry which is preliminary data.</text>
</comment>
<gene>
    <name evidence="8" type="ORF">NS220_16185</name>
</gene>
<dbReference type="PANTHER" id="PTHR38039">
    <property type="entry name" value="TOXIN YOEB"/>
    <property type="match status" value="1"/>
</dbReference>
<dbReference type="OrthoDB" id="9801102at2"/>
<evidence type="ECO:0000313" key="9">
    <source>
        <dbReference type="Proteomes" id="UP000075025"/>
    </source>
</evidence>
<dbReference type="InterPro" id="IPR035093">
    <property type="entry name" value="RelE/ParE_toxin_dom_sf"/>
</dbReference>
<evidence type="ECO:0000256" key="3">
    <source>
        <dbReference type="ARBA" id="ARBA00022722"/>
    </source>
</evidence>
<organism evidence="8 9">
    <name type="scientific">Microbacterium testaceum</name>
    <name type="common">Aureobacterium testaceum</name>
    <name type="synonym">Brevibacterium testaceum</name>
    <dbReference type="NCBI Taxonomy" id="2033"/>
    <lineage>
        <taxon>Bacteria</taxon>
        <taxon>Bacillati</taxon>
        <taxon>Actinomycetota</taxon>
        <taxon>Actinomycetes</taxon>
        <taxon>Micrococcales</taxon>
        <taxon>Microbacteriaceae</taxon>
        <taxon>Microbacterium</taxon>
    </lineage>
</organism>
<evidence type="ECO:0000256" key="2">
    <source>
        <dbReference type="ARBA" id="ARBA00022649"/>
    </source>
</evidence>
<name>A0A147ET76_MICTE</name>
<dbReference type="PATRIC" id="fig|2033.6.peg.789"/>
<evidence type="ECO:0000313" key="8">
    <source>
        <dbReference type="EMBL" id="KTR88549.1"/>
    </source>
</evidence>
<dbReference type="EMBL" id="LDRT01000138">
    <property type="protein sequence ID" value="KTR88549.1"/>
    <property type="molecule type" value="Genomic_DNA"/>
</dbReference>
<dbReference type="GO" id="GO:0004519">
    <property type="term" value="F:endonuclease activity"/>
    <property type="evidence" value="ECO:0007669"/>
    <property type="project" value="UniProtKB-KW"/>
</dbReference>
<dbReference type="GO" id="GO:0006401">
    <property type="term" value="P:RNA catabolic process"/>
    <property type="evidence" value="ECO:0007669"/>
    <property type="project" value="InterPro"/>
</dbReference>
<dbReference type="GO" id="GO:0016787">
    <property type="term" value="F:hydrolase activity"/>
    <property type="evidence" value="ECO:0007669"/>
    <property type="project" value="UniProtKB-KW"/>
</dbReference>
<dbReference type="NCBIfam" id="TIGR02116">
    <property type="entry name" value="toxin_Txe_YoeB"/>
    <property type="match status" value="1"/>
</dbReference>
<comment type="similarity">
    <text evidence="1">Belongs to the YoeB family.</text>
</comment>
<keyword evidence="3" id="KW-0540">Nuclease</keyword>
<protein>
    <recommendedName>
        <fullName evidence="7">Endoribonuclease YoeB</fullName>
    </recommendedName>
    <alternativeName>
        <fullName evidence="6">Putative mRNA interferase YoeB</fullName>
    </alternativeName>
</protein>